<dbReference type="Proteomes" id="UP001230649">
    <property type="component" value="Unassembled WGS sequence"/>
</dbReference>
<organism evidence="1 2">
    <name type="scientific">Naganishia adeliensis</name>
    <dbReference type="NCBI Taxonomy" id="92952"/>
    <lineage>
        <taxon>Eukaryota</taxon>
        <taxon>Fungi</taxon>
        <taxon>Dikarya</taxon>
        <taxon>Basidiomycota</taxon>
        <taxon>Agaricomycotina</taxon>
        <taxon>Tremellomycetes</taxon>
        <taxon>Filobasidiales</taxon>
        <taxon>Filobasidiaceae</taxon>
        <taxon>Naganishia</taxon>
    </lineage>
</organism>
<accession>A0ACC2WAS0</accession>
<sequence length="1024" mass="112888">MMRSAGTAGHEDLPHEDRRRSKPSGRVPSPLTSRPRSLRLSNPDDEEDGERPYTRGLGDDGFDIEWPSTPTHEPGYDSLPEYVSPATEAFDRAQEESRRGVTEHRAIPRDEPPHAPVASQDQVLFRRVVATMTSCLGKAKALAQKQHQYQGERLLTSAESIVLRVIGSWLMKQIPPLERANELFSFAESECMFEFLEELVRMDGLLAHPVLHRERWESDVYEHLQTETESLQKCFLGVAATAVVNYLQHKSSRLTEDMPRVLYICKGMLKERPRDPSQVLLVLPKIRAQLRDSRSNSDSRYGSQIDEAEGLLDILYELTIELGGSFPTNFSSDTKQDEPSQPEPRTPSTRDMSEIAITPGSLGAMPSWNASNAQDGTRAFEPRSLSVKGVPDFVATPPGPVDTYQHPPHLDNAAPVSEQRGFAADFFNAPTPGPSGVSTPVLEDLERKQDAASQGGQRPPVEPLATRETTSVESRAHNATYEQAPAPPTATQPEESLLMAERPRAVMPLESDNEVSSDQEGKGSSSSSDEGGYASGMDASSILPLLLRKKLEGKRKGLAKPPLSSKLGLGTAREQSRPLLTDKEVQESPPPTEVVSRESSAGSITKARSPGSYFPPSEYLAVVPKSQEEPREALRMRPAPVAHKPSVYTPITASPLRASTSLMSPEELTAGVGVEQQRPGVISTPVEQERPNVMTPSGMTTPTDCSSGPERRWTILYTHGKPEYRGPWSSTQLPRQSWKRLISATVSDNESIKSNEVMTSDDVKAGLLDGLSDEEMDEGVPALTEAEKDLAALEPEALIPGPREIIIASRNVRDMTQYDHFPDTYRGAVPRIEVTPGAIQNTKGEVIPIYDEDIHLAAGETLIDGTGRVWNAKGMIEPGRDDQGLPILYEVDIAQIKRANNGELPLMMPWDDERLLPDGSRTPSTRSEDIESATPMSELSSVSDAWEPPLRPKRRISEDLNAVDSQLMASAGVDDIPEEGEEDDVPPDDVAMREEEEAEEAREEEFQQMVRRRKEEERRMGSTP</sequence>
<comment type="caution">
    <text evidence="1">The sequence shown here is derived from an EMBL/GenBank/DDBJ whole genome shotgun (WGS) entry which is preliminary data.</text>
</comment>
<keyword evidence="2" id="KW-1185">Reference proteome</keyword>
<reference evidence="1" key="1">
    <citation type="submission" date="2023-04" db="EMBL/GenBank/DDBJ databases">
        <title>Draft Genome sequencing of Naganishia species isolated from polar environments using Oxford Nanopore Technology.</title>
        <authorList>
            <person name="Leo P."/>
            <person name="Venkateswaran K."/>
        </authorList>
    </citation>
    <scope>NUCLEOTIDE SEQUENCE</scope>
    <source>
        <strain evidence="1">MNA-CCFEE 5262</strain>
    </source>
</reference>
<dbReference type="EMBL" id="JASBWS010000033">
    <property type="protein sequence ID" value="KAJ9108210.1"/>
    <property type="molecule type" value="Genomic_DNA"/>
</dbReference>
<gene>
    <name evidence="1" type="ORF">QFC20_003574</name>
</gene>
<evidence type="ECO:0000313" key="1">
    <source>
        <dbReference type="EMBL" id="KAJ9108210.1"/>
    </source>
</evidence>
<proteinExistence type="predicted"/>
<protein>
    <submittedName>
        <fullName evidence="1">Uncharacterized protein</fullName>
    </submittedName>
</protein>
<name>A0ACC2WAS0_9TREE</name>
<evidence type="ECO:0000313" key="2">
    <source>
        <dbReference type="Proteomes" id="UP001230649"/>
    </source>
</evidence>